<proteinExistence type="predicted"/>
<protein>
    <submittedName>
        <fullName evidence="2">Uncharacterized protein</fullName>
    </submittedName>
</protein>
<accession>A0AC35UEM9</accession>
<evidence type="ECO:0000313" key="1">
    <source>
        <dbReference type="Proteomes" id="UP000095286"/>
    </source>
</evidence>
<dbReference type="Proteomes" id="UP000095286">
    <property type="component" value="Unplaced"/>
</dbReference>
<evidence type="ECO:0000313" key="2">
    <source>
        <dbReference type="WBParaSite" id="RSKR_0001045500.1"/>
    </source>
</evidence>
<name>A0AC35UEM9_9BILA</name>
<organism evidence="1 2">
    <name type="scientific">Rhabditophanes sp. KR3021</name>
    <dbReference type="NCBI Taxonomy" id="114890"/>
    <lineage>
        <taxon>Eukaryota</taxon>
        <taxon>Metazoa</taxon>
        <taxon>Ecdysozoa</taxon>
        <taxon>Nematoda</taxon>
        <taxon>Chromadorea</taxon>
        <taxon>Rhabditida</taxon>
        <taxon>Tylenchina</taxon>
        <taxon>Panagrolaimomorpha</taxon>
        <taxon>Strongyloidoidea</taxon>
        <taxon>Alloionematidae</taxon>
        <taxon>Rhabditophanes</taxon>
    </lineage>
</organism>
<dbReference type="WBParaSite" id="RSKR_0001045500.1">
    <property type="protein sequence ID" value="RSKR_0001045500.1"/>
    <property type="gene ID" value="RSKR_0001045500"/>
</dbReference>
<sequence>MVAYAFLWKNFPDKSIGFQILAVDHMFMDEGSTCPNKRRNEVENIQIVIQKQNIVNGVGKETRSYTIDGDLIQTFGSIKQAVENVRALQCDKYNLSNGFYSINSKVTMLEKYLKGRIVNFTWL</sequence>
<reference evidence="2" key="1">
    <citation type="submission" date="2016-11" db="UniProtKB">
        <authorList>
            <consortium name="WormBaseParasite"/>
        </authorList>
    </citation>
    <scope>IDENTIFICATION</scope>
    <source>
        <strain evidence="2">KR3021</strain>
    </source>
</reference>